<name>A0A856M7B5_9CYAN</name>
<accession>A0A856M7B5</accession>
<evidence type="ECO:0000313" key="3">
    <source>
        <dbReference type="Proteomes" id="UP000503129"/>
    </source>
</evidence>
<gene>
    <name evidence="2" type="ORF">DP114_00695</name>
</gene>
<proteinExistence type="predicted"/>
<protein>
    <submittedName>
        <fullName evidence="2">Uncharacterized protein</fullName>
    </submittedName>
</protein>
<evidence type="ECO:0000256" key="1">
    <source>
        <dbReference type="SAM" id="MobiDB-lite"/>
    </source>
</evidence>
<feature type="compositionally biased region" description="Basic and acidic residues" evidence="1">
    <location>
        <begin position="32"/>
        <end position="42"/>
    </location>
</feature>
<sequence>MSDRIENSRLRTQDSGQRINKEYKSTTSSVKSKKDFSIRRTAQEKRCPNKILDHHSEVVTCTLYYLWEYILIAVPPKNYLDKFLTLILALSEALRLRSAPLRG</sequence>
<dbReference type="EMBL" id="CP030118">
    <property type="protein sequence ID" value="QDL06622.1"/>
    <property type="molecule type" value="Genomic_DNA"/>
</dbReference>
<evidence type="ECO:0000313" key="2">
    <source>
        <dbReference type="EMBL" id="QDL06622.1"/>
    </source>
</evidence>
<organism evidence="2 3">
    <name type="scientific">Brasilonema sennae CENA114</name>
    <dbReference type="NCBI Taxonomy" id="415709"/>
    <lineage>
        <taxon>Bacteria</taxon>
        <taxon>Bacillati</taxon>
        <taxon>Cyanobacteriota</taxon>
        <taxon>Cyanophyceae</taxon>
        <taxon>Nostocales</taxon>
        <taxon>Scytonemataceae</taxon>
        <taxon>Brasilonema</taxon>
        <taxon>Bromeliae group (in: Brasilonema)</taxon>
    </lineage>
</organism>
<feature type="compositionally biased region" description="Basic and acidic residues" evidence="1">
    <location>
        <begin position="1"/>
        <end position="12"/>
    </location>
</feature>
<dbReference type="Proteomes" id="UP000503129">
    <property type="component" value="Chromosome"/>
</dbReference>
<dbReference type="KEGG" id="bsen:DP114_00695"/>
<dbReference type="AlphaFoldDB" id="A0A856M7B5"/>
<reference evidence="2 3" key="1">
    <citation type="submission" date="2018-06" db="EMBL/GenBank/DDBJ databases">
        <title>Comparative genomics of Brasilonema spp. strains.</title>
        <authorList>
            <person name="Alvarenga D.O."/>
            <person name="Fiore M.F."/>
            <person name="Varani A.M."/>
        </authorList>
    </citation>
    <scope>NUCLEOTIDE SEQUENCE [LARGE SCALE GENOMIC DNA]</scope>
    <source>
        <strain evidence="2 3">CENA114</strain>
    </source>
</reference>
<feature type="region of interest" description="Disordered" evidence="1">
    <location>
        <begin position="1"/>
        <end position="42"/>
    </location>
</feature>
<keyword evidence="3" id="KW-1185">Reference proteome</keyword>